<dbReference type="EMBL" id="CP092865">
    <property type="protein sequence ID" value="UYV64319.1"/>
    <property type="molecule type" value="Genomic_DNA"/>
</dbReference>
<gene>
    <name evidence="2" type="ORF">LAZ67_3000273</name>
</gene>
<name>A0ABY6K638_9ARAC</name>
<dbReference type="Proteomes" id="UP001235939">
    <property type="component" value="Chromosome 03"/>
</dbReference>
<organism evidence="2 3">
    <name type="scientific">Cordylochernes scorpioides</name>
    <dbReference type="NCBI Taxonomy" id="51811"/>
    <lineage>
        <taxon>Eukaryota</taxon>
        <taxon>Metazoa</taxon>
        <taxon>Ecdysozoa</taxon>
        <taxon>Arthropoda</taxon>
        <taxon>Chelicerata</taxon>
        <taxon>Arachnida</taxon>
        <taxon>Pseudoscorpiones</taxon>
        <taxon>Cheliferoidea</taxon>
        <taxon>Chernetidae</taxon>
        <taxon>Cordylochernes</taxon>
    </lineage>
</organism>
<evidence type="ECO:0000313" key="2">
    <source>
        <dbReference type="EMBL" id="UYV64319.1"/>
    </source>
</evidence>
<keyword evidence="3" id="KW-1185">Reference proteome</keyword>
<dbReference type="InterPro" id="IPR010569">
    <property type="entry name" value="Myotubularin-like_Pase_dom"/>
</dbReference>
<evidence type="ECO:0000259" key="1">
    <source>
        <dbReference type="PROSITE" id="PS51339"/>
    </source>
</evidence>
<evidence type="ECO:0000313" key="3">
    <source>
        <dbReference type="Proteomes" id="UP001235939"/>
    </source>
</evidence>
<protein>
    <recommendedName>
        <fullName evidence="1">Myotubularin phosphatase domain-containing protein</fullName>
    </recommendedName>
</protein>
<accession>A0ABY6K638</accession>
<proteinExistence type="predicted"/>
<sequence>MSFRSQRKLPRVPWTDRKTNISILNEINPVRFLESQICKQRLTYFRHIMRAKGLEKLFMLGNIEGREEDPYNEMARRSQESYGKVTR</sequence>
<dbReference type="PROSITE" id="PS51339">
    <property type="entry name" value="PPASE_MYOTUBULARIN"/>
    <property type="match status" value="1"/>
</dbReference>
<feature type="domain" description="Myotubularin phosphatase" evidence="1">
    <location>
        <begin position="1"/>
        <end position="87"/>
    </location>
</feature>
<reference evidence="2 3" key="1">
    <citation type="submission" date="2022-01" db="EMBL/GenBank/DDBJ databases">
        <title>A chromosomal length assembly of Cordylochernes scorpioides.</title>
        <authorList>
            <person name="Zeh D."/>
            <person name="Zeh J."/>
        </authorList>
    </citation>
    <scope>NUCLEOTIDE SEQUENCE [LARGE SCALE GENOMIC DNA]</scope>
    <source>
        <strain evidence="2">IN4F17</strain>
        <tissue evidence="2">Whole Body</tissue>
    </source>
</reference>